<accession>A0ABQ6G757</accession>
<feature type="signal peptide" evidence="1">
    <location>
        <begin position="1"/>
        <end position="25"/>
    </location>
</feature>
<keyword evidence="1" id="KW-0732">Signal</keyword>
<evidence type="ECO:0000256" key="1">
    <source>
        <dbReference type="SAM" id="SignalP"/>
    </source>
</evidence>
<sequence length="137" mass="15609">MNGIRTRIRVTGICMAAVFILASIAGCGGDPSQDDVLNQLKPDNNETYALHLFYENILPDSETTELNKFHNSDQRLTTAITKVQFWDQEQERNVKWASAIGIKDFPMYVLLDRKGIVLETPYLSRIEEFLAESLLKE</sequence>
<evidence type="ECO:0000313" key="3">
    <source>
        <dbReference type="Proteomes" id="UP001157114"/>
    </source>
</evidence>
<keyword evidence="3" id="KW-1185">Reference proteome</keyword>
<reference evidence="2 3" key="1">
    <citation type="submission" date="2023-03" db="EMBL/GenBank/DDBJ databases">
        <title>Draft genome sequence of the bacteria which degrade cell wall of Tricholomamatutake.</title>
        <authorList>
            <person name="Konishi Y."/>
            <person name="Fukuta Y."/>
            <person name="Shirasaka N."/>
        </authorList>
    </citation>
    <scope>NUCLEOTIDE SEQUENCE [LARGE SCALE GENOMIC DNA]</scope>
    <source>
        <strain evidence="3">mu1</strain>
    </source>
</reference>
<feature type="chain" id="PRO_5045907553" evidence="1">
    <location>
        <begin position="26"/>
        <end position="137"/>
    </location>
</feature>
<dbReference type="EMBL" id="BSSQ01000004">
    <property type="protein sequence ID" value="GLX66796.1"/>
    <property type="molecule type" value="Genomic_DNA"/>
</dbReference>
<name>A0ABQ6G757_9BACL</name>
<dbReference type="Proteomes" id="UP001157114">
    <property type="component" value="Unassembled WGS sequence"/>
</dbReference>
<evidence type="ECO:0000313" key="2">
    <source>
        <dbReference type="EMBL" id="GLX66796.1"/>
    </source>
</evidence>
<dbReference type="RefSeq" id="WP_284237509.1">
    <property type="nucleotide sequence ID" value="NZ_BSSQ01000004.1"/>
</dbReference>
<gene>
    <name evidence="2" type="ORF">MU1_11400</name>
</gene>
<proteinExistence type="predicted"/>
<comment type="caution">
    <text evidence="2">The sequence shown here is derived from an EMBL/GenBank/DDBJ whole genome shotgun (WGS) entry which is preliminary data.</text>
</comment>
<protein>
    <submittedName>
        <fullName evidence="2">Uncharacterized protein</fullName>
    </submittedName>
</protein>
<organism evidence="2 3">
    <name type="scientific">Paenibacillus glycanilyticus</name>
    <dbReference type="NCBI Taxonomy" id="126569"/>
    <lineage>
        <taxon>Bacteria</taxon>
        <taxon>Bacillati</taxon>
        <taxon>Bacillota</taxon>
        <taxon>Bacilli</taxon>
        <taxon>Bacillales</taxon>
        <taxon>Paenibacillaceae</taxon>
        <taxon>Paenibacillus</taxon>
    </lineage>
</organism>
<dbReference type="PROSITE" id="PS51257">
    <property type="entry name" value="PROKAR_LIPOPROTEIN"/>
    <property type="match status" value="1"/>
</dbReference>